<dbReference type="Proteomes" id="UP000009007">
    <property type="component" value="Chromosome I"/>
</dbReference>
<name>I7J9B4_METBM</name>
<dbReference type="GO" id="GO:0005886">
    <property type="term" value="C:plasma membrane"/>
    <property type="evidence" value="ECO:0007669"/>
    <property type="project" value="UniProtKB-SubCell"/>
</dbReference>
<keyword evidence="1" id="KW-0472">Membrane</keyword>
<keyword evidence="1" id="KW-0812">Transmembrane</keyword>
<feature type="transmembrane region" description="Helical" evidence="1">
    <location>
        <begin position="30"/>
        <end position="51"/>
    </location>
</feature>
<dbReference type="BioCyc" id="MBOU1201294:BN140_RS08035-MONOMER"/>
<evidence type="ECO:0000256" key="1">
    <source>
        <dbReference type="SAM" id="Phobius"/>
    </source>
</evidence>
<feature type="transmembrane region" description="Helical" evidence="1">
    <location>
        <begin position="209"/>
        <end position="228"/>
    </location>
</feature>
<dbReference type="RefSeq" id="WP_014867507.1">
    <property type="nucleotide sequence ID" value="NC_018227.2"/>
</dbReference>
<dbReference type="AlphaFoldDB" id="I7J9B4"/>
<dbReference type="STRING" id="1201294.BN140_1610"/>
<dbReference type="PATRIC" id="fig|1201294.9.peg.1768"/>
<organism evidence="2 3">
    <name type="scientific">Methanoculleus bourgensis (strain ATCC 43281 / DSM 3045 / OCM 15 / MS2)</name>
    <name type="common">Methanogenium bourgense</name>
    <dbReference type="NCBI Taxonomy" id="1201294"/>
    <lineage>
        <taxon>Archaea</taxon>
        <taxon>Methanobacteriati</taxon>
        <taxon>Methanobacteriota</taxon>
        <taxon>Stenosarchaea group</taxon>
        <taxon>Methanomicrobia</taxon>
        <taxon>Methanomicrobiales</taxon>
        <taxon>Methanomicrobiaceae</taxon>
        <taxon>Methanoculleus</taxon>
    </lineage>
</organism>
<feature type="transmembrane region" description="Helical" evidence="1">
    <location>
        <begin position="316"/>
        <end position="338"/>
    </location>
</feature>
<sequence length="344" mass="37105">MSGDVPMTIDLSRVAIIARKEFADHLTDRTFLLMLVLFGILTVLALEQGLAGYTRAMEWYVTVLERTAHSVSSEASLLTSSPNLPSVLWIFLSVGNTLLIFGPVLAIAVGFDLISGERSTRSLRTLLSRPVYRDEVITGKAVGGTAVLVLASVVPYLLALGAVLVAGLTITPYDAMIVALCWGAGVLYLLAYFGVAVAFSAFSEDGGRALAWAMAIFILFSTIVPAVAEDTARSAAGPIPEWPPDDAPPDEIQRYLEERSSYYATYNGVRNTILTLSPNGNYETLIQMLADLHHGGDTAGGAVAELPGLDEVLGRFWQNIVGLIAFPTIFLAVAYVRFMRIDLR</sequence>
<gene>
    <name evidence="2" type="ordered locus">BN140_1610</name>
</gene>
<protein>
    <submittedName>
        <fullName evidence="2">ABC-type transport system involved in multi-copper enzyme maturation, permease component</fullName>
    </submittedName>
</protein>
<dbReference type="Pfam" id="PF12679">
    <property type="entry name" value="ABC2_membrane_2"/>
    <property type="match status" value="1"/>
</dbReference>
<proteinExistence type="predicted"/>
<dbReference type="HOGENOM" id="CLU_068384_0_0_2"/>
<dbReference type="EMBL" id="HE964772">
    <property type="protein sequence ID" value="CCJ36533.1"/>
    <property type="molecule type" value="Genomic_DNA"/>
</dbReference>
<evidence type="ECO:0000313" key="2">
    <source>
        <dbReference type="EMBL" id="CCJ36533.1"/>
    </source>
</evidence>
<evidence type="ECO:0000313" key="3">
    <source>
        <dbReference type="Proteomes" id="UP000009007"/>
    </source>
</evidence>
<keyword evidence="3" id="KW-1185">Reference proteome</keyword>
<dbReference type="PROSITE" id="PS50276">
    <property type="entry name" value="PANCREATIC_HORMONE_2"/>
    <property type="match status" value="1"/>
</dbReference>
<dbReference type="KEGG" id="mbg:BN140_1610"/>
<dbReference type="GeneID" id="13355988"/>
<feature type="transmembrane region" description="Helical" evidence="1">
    <location>
        <begin position="147"/>
        <end position="170"/>
    </location>
</feature>
<reference evidence="3" key="1">
    <citation type="journal article" date="2012" name="J. Bacteriol.">
        <title>Complete genome sequence of the hydrogenotrophic, methanogenic archaeon Methanoculleus bourgensis strain MS2T, isolated from a sewage sludge digester.</title>
        <authorList>
            <person name="Maus I."/>
            <person name="Wibberg D."/>
            <person name="Stantscheff R."/>
            <person name="Eikmeyer F.G."/>
            <person name="Seffner A."/>
            <person name="Boelter J."/>
            <person name="Szczepanowski R."/>
            <person name="Blom J."/>
            <person name="Jaenicke S."/>
            <person name="Konig H."/>
            <person name="Puhler A."/>
            <person name="Schluter A."/>
        </authorList>
    </citation>
    <scope>NUCLEOTIDE SEQUENCE [LARGE SCALE GENOMIC DNA]</scope>
    <source>
        <strain evidence="3">ATCC 43281 / DSM 3045 / OCM 15 / MS2</strain>
    </source>
</reference>
<dbReference type="GO" id="GO:0140359">
    <property type="term" value="F:ABC-type transporter activity"/>
    <property type="evidence" value="ECO:0007669"/>
    <property type="project" value="InterPro"/>
</dbReference>
<dbReference type="PANTHER" id="PTHR43471:SF14">
    <property type="entry name" value="ABC-2 TYPE TRANSPORT SYSTEM PERMEASE PROTEIN"/>
    <property type="match status" value="1"/>
</dbReference>
<feature type="transmembrane region" description="Helical" evidence="1">
    <location>
        <begin position="87"/>
        <end position="114"/>
    </location>
</feature>
<keyword evidence="1" id="KW-1133">Transmembrane helix</keyword>
<dbReference type="PANTHER" id="PTHR43471">
    <property type="entry name" value="ABC TRANSPORTER PERMEASE"/>
    <property type="match status" value="1"/>
</dbReference>
<accession>I7J9B4</accession>
<feature type="transmembrane region" description="Helical" evidence="1">
    <location>
        <begin position="176"/>
        <end position="202"/>
    </location>
</feature>